<dbReference type="PROSITE" id="PS50262">
    <property type="entry name" value="G_PROTEIN_RECEP_F1_2"/>
    <property type="match status" value="1"/>
</dbReference>
<evidence type="ECO:0000256" key="3">
    <source>
        <dbReference type="ARBA" id="ARBA00022692"/>
    </source>
</evidence>
<evidence type="ECO:0000256" key="6">
    <source>
        <dbReference type="ARBA" id="ARBA00023136"/>
    </source>
</evidence>
<comment type="subcellular location">
    <subcellularLocation>
        <location evidence="1">Membrane</location>
        <topology evidence="1">Multi-pass membrane protein</topology>
    </subcellularLocation>
</comment>
<name>A0A151P641_ALLMI</name>
<evidence type="ECO:0000256" key="5">
    <source>
        <dbReference type="ARBA" id="ARBA00022989"/>
    </source>
</evidence>
<feature type="transmembrane region" description="Helical" evidence="8">
    <location>
        <begin position="27"/>
        <end position="47"/>
    </location>
</feature>
<protein>
    <recommendedName>
        <fullName evidence="9">G-protein coupled receptors family 1 profile domain-containing protein</fullName>
    </recommendedName>
</protein>
<dbReference type="Pfam" id="PF13853">
    <property type="entry name" value="7tm_4"/>
    <property type="match status" value="1"/>
</dbReference>
<keyword evidence="5 8" id="KW-1133">Transmembrane helix</keyword>
<accession>A0A151P641</accession>
<evidence type="ECO:0000256" key="1">
    <source>
        <dbReference type="ARBA" id="ARBA00004141"/>
    </source>
</evidence>
<keyword evidence="2" id="KW-0716">Sensory transduction</keyword>
<evidence type="ECO:0000256" key="2">
    <source>
        <dbReference type="ARBA" id="ARBA00022606"/>
    </source>
</evidence>
<organism evidence="10 11">
    <name type="scientific">Alligator mississippiensis</name>
    <name type="common">American alligator</name>
    <dbReference type="NCBI Taxonomy" id="8496"/>
    <lineage>
        <taxon>Eukaryota</taxon>
        <taxon>Metazoa</taxon>
        <taxon>Chordata</taxon>
        <taxon>Craniata</taxon>
        <taxon>Vertebrata</taxon>
        <taxon>Euteleostomi</taxon>
        <taxon>Archelosauria</taxon>
        <taxon>Archosauria</taxon>
        <taxon>Crocodylia</taxon>
        <taxon>Alligatoridae</taxon>
        <taxon>Alligatorinae</taxon>
        <taxon>Alligator</taxon>
    </lineage>
</organism>
<dbReference type="InterPro" id="IPR000725">
    <property type="entry name" value="Olfact_rcpt"/>
</dbReference>
<evidence type="ECO:0000256" key="4">
    <source>
        <dbReference type="ARBA" id="ARBA00022725"/>
    </source>
</evidence>
<evidence type="ECO:0000259" key="9">
    <source>
        <dbReference type="PROSITE" id="PS50262"/>
    </source>
</evidence>
<dbReference type="Gene3D" id="1.20.1070.10">
    <property type="entry name" value="Rhodopsin 7-helix transmembrane proteins"/>
    <property type="match status" value="1"/>
</dbReference>
<dbReference type="Proteomes" id="UP000050525">
    <property type="component" value="Unassembled WGS sequence"/>
</dbReference>
<evidence type="ECO:0000313" key="10">
    <source>
        <dbReference type="EMBL" id="KYO44541.1"/>
    </source>
</evidence>
<dbReference type="EMBL" id="AKHW03000729">
    <property type="protein sequence ID" value="KYO44541.1"/>
    <property type="molecule type" value="Genomic_DNA"/>
</dbReference>
<reference evidence="10 11" key="1">
    <citation type="journal article" date="2012" name="Genome Biol.">
        <title>Sequencing three crocodilian genomes to illuminate the evolution of archosaurs and amniotes.</title>
        <authorList>
            <person name="St John J.A."/>
            <person name="Braun E.L."/>
            <person name="Isberg S.R."/>
            <person name="Miles L.G."/>
            <person name="Chong A.Y."/>
            <person name="Gongora J."/>
            <person name="Dalzell P."/>
            <person name="Moran C."/>
            <person name="Bed'hom B."/>
            <person name="Abzhanov A."/>
            <person name="Burgess S.C."/>
            <person name="Cooksey A.M."/>
            <person name="Castoe T.A."/>
            <person name="Crawford N.G."/>
            <person name="Densmore L.D."/>
            <person name="Drew J.C."/>
            <person name="Edwards S.V."/>
            <person name="Faircloth B.C."/>
            <person name="Fujita M.K."/>
            <person name="Greenwold M.J."/>
            <person name="Hoffmann F.G."/>
            <person name="Howard J.M."/>
            <person name="Iguchi T."/>
            <person name="Janes D.E."/>
            <person name="Khan S.Y."/>
            <person name="Kohno S."/>
            <person name="de Koning A.J."/>
            <person name="Lance S.L."/>
            <person name="McCarthy F.M."/>
            <person name="McCormack J.E."/>
            <person name="Merchant M.E."/>
            <person name="Peterson D.G."/>
            <person name="Pollock D.D."/>
            <person name="Pourmand N."/>
            <person name="Raney B.J."/>
            <person name="Roessler K.A."/>
            <person name="Sanford J.R."/>
            <person name="Sawyer R.H."/>
            <person name="Schmidt C.J."/>
            <person name="Triplett E.W."/>
            <person name="Tuberville T.D."/>
            <person name="Venegas-Anaya M."/>
            <person name="Howard J.T."/>
            <person name="Jarvis E.D."/>
            <person name="Guillette L.J.Jr."/>
            <person name="Glenn T.C."/>
            <person name="Green R.E."/>
            <person name="Ray D.A."/>
        </authorList>
    </citation>
    <scope>NUCLEOTIDE SEQUENCE [LARGE SCALE GENOMIC DNA]</scope>
    <source>
        <strain evidence="10">KSC_2009_1</strain>
    </source>
</reference>
<keyword evidence="6 8" id="KW-0472">Membrane</keyword>
<keyword evidence="4" id="KW-0552">Olfaction</keyword>
<dbReference type="GO" id="GO:0007186">
    <property type="term" value="P:G protein-coupled receptor signaling pathway"/>
    <property type="evidence" value="ECO:0007669"/>
    <property type="project" value="InterPro"/>
</dbReference>
<evidence type="ECO:0000256" key="7">
    <source>
        <dbReference type="ARBA" id="ARBA00023224"/>
    </source>
</evidence>
<dbReference type="AlphaFoldDB" id="A0A151P641"/>
<evidence type="ECO:0000256" key="8">
    <source>
        <dbReference type="SAM" id="Phobius"/>
    </source>
</evidence>
<feature type="transmembrane region" description="Helical" evidence="8">
    <location>
        <begin position="59"/>
        <end position="80"/>
    </location>
</feature>
<gene>
    <name evidence="10" type="ORF">Y1Q_0016693</name>
</gene>
<dbReference type="PANTHER" id="PTHR26450:SF32">
    <property type="entry name" value="OLFACTORY RECEPTOR 52B6"/>
    <property type="match status" value="1"/>
</dbReference>
<sequence length="87" mass="9528">MSAHNHSSQNPVTCILTGIPGLEESHIWISIPFCSVYVVVVLGNGLVEALLHLDDKQDDAMYLFLCLLALADLMLSTTTVPKMLVIF</sequence>
<keyword evidence="3 8" id="KW-0812">Transmembrane</keyword>
<keyword evidence="7" id="KW-0807">Transducer</keyword>
<dbReference type="InterPro" id="IPR050402">
    <property type="entry name" value="OR51/52/56-like"/>
</dbReference>
<feature type="domain" description="G-protein coupled receptors family 1 profile" evidence="9">
    <location>
        <begin position="43"/>
        <end position="87"/>
    </location>
</feature>
<dbReference type="GO" id="GO:0004984">
    <property type="term" value="F:olfactory receptor activity"/>
    <property type="evidence" value="ECO:0007669"/>
    <property type="project" value="InterPro"/>
</dbReference>
<keyword evidence="11" id="KW-1185">Reference proteome</keyword>
<dbReference type="InterPro" id="IPR017452">
    <property type="entry name" value="GPCR_Rhodpsn_7TM"/>
</dbReference>
<evidence type="ECO:0000313" key="11">
    <source>
        <dbReference type="Proteomes" id="UP000050525"/>
    </source>
</evidence>
<dbReference type="GO" id="GO:0005886">
    <property type="term" value="C:plasma membrane"/>
    <property type="evidence" value="ECO:0007669"/>
    <property type="project" value="TreeGrafter"/>
</dbReference>
<dbReference type="SUPFAM" id="SSF81321">
    <property type="entry name" value="Family A G protein-coupled receptor-like"/>
    <property type="match status" value="1"/>
</dbReference>
<comment type="caution">
    <text evidence="10">The sequence shown here is derived from an EMBL/GenBank/DDBJ whole genome shotgun (WGS) entry which is preliminary data.</text>
</comment>
<dbReference type="PANTHER" id="PTHR26450">
    <property type="entry name" value="OLFACTORY RECEPTOR 56B1-RELATED"/>
    <property type="match status" value="1"/>
</dbReference>
<proteinExistence type="predicted"/>